<dbReference type="AlphaFoldDB" id="A0A0F6W0M0"/>
<keyword evidence="2" id="KW-1185">Reference proteome</keyword>
<dbReference type="Proteomes" id="UP000034883">
    <property type="component" value="Chromosome"/>
</dbReference>
<sequence length="239" mass="27545">MFDPLLCATDTLVSTKDLSRTVVEGGRYFHNRDDRRQSHRDERAIERAYLRDVQLDPDLADARVPERAQRVGRGSRDKLSPAERWLASHVGRPWRDVEGEIFATFDTRTLMGRHVVLEHLLPPRWAPRDWPVGAWQVHRRGFVVDARGVLRFTGPLWTRPRVEPAVSDAFVSELGARRVAVHGERLYWREPTGRVGRDGKLAYRQTHALSERERAWWASLRDCERAHACTPAAPPTPPR</sequence>
<reference evidence="1 2" key="1">
    <citation type="submission" date="2015-03" db="EMBL/GenBank/DDBJ databases">
        <title>Genome assembly of Sandaracinus amylolyticus DSM 53668.</title>
        <authorList>
            <person name="Sharma G."/>
            <person name="Subramanian S."/>
        </authorList>
    </citation>
    <scope>NUCLEOTIDE SEQUENCE [LARGE SCALE GENOMIC DNA]</scope>
    <source>
        <strain evidence="1 2">DSM 53668</strain>
    </source>
</reference>
<evidence type="ECO:0000313" key="2">
    <source>
        <dbReference type="Proteomes" id="UP000034883"/>
    </source>
</evidence>
<dbReference type="KEGG" id="samy:DB32_001351"/>
<gene>
    <name evidence="1" type="ORF">DB32_001351</name>
</gene>
<name>A0A0F6W0M0_9BACT</name>
<proteinExistence type="predicted"/>
<organism evidence="1 2">
    <name type="scientific">Sandaracinus amylolyticus</name>
    <dbReference type="NCBI Taxonomy" id="927083"/>
    <lineage>
        <taxon>Bacteria</taxon>
        <taxon>Pseudomonadati</taxon>
        <taxon>Myxococcota</taxon>
        <taxon>Polyangia</taxon>
        <taxon>Polyangiales</taxon>
        <taxon>Sandaracinaceae</taxon>
        <taxon>Sandaracinus</taxon>
    </lineage>
</organism>
<protein>
    <submittedName>
        <fullName evidence="1">Uncharacterized protein</fullName>
    </submittedName>
</protein>
<dbReference type="EMBL" id="CP011125">
    <property type="protein sequence ID" value="AKF04202.1"/>
    <property type="molecule type" value="Genomic_DNA"/>
</dbReference>
<dbReference type="STRING" id="927083.DB32_001351"/>
<accession>A0A0F6W0M0</accession>
<evidence type="ECO:0000313" key="1">
    <source>
        <dbReference type="EMBL" id="AKF04202.1"/>
    </source>
</evidence>